<dbReference type="Proteomes" id="UP000194464">
    <property type="component" value="Unassembled WGS sequence"/>
</dbReference>
<evidence type="ECO:0000313" key="1">
    <source>
        <dbReference type="EMBL" id="SMQ58101.1"/>
    </source>
</evidence>
<dbReference type="Pfam" id="PF13289">
    <property type="entry name" value="SIR2_2"/>
    <property type="match status" value="1"/>
</dbReference>
<organism evidence="1 2">
    <name type="scientific">Plantibacter elymi</name>
    <name type="common">nom. nud.</name>
    <dbReference type="NCBI Taxonomy" id="199708"/>
    <lineage>
        <taxon>Bacteria</taxon>
        <taxon>Bacillati</taxon>
        <taxon>Actinomycetota</taxon>
        <taxon>Actinomycetes</taxon>
        <taxon>Micrococcales</taxon>
        <taxon>Microbacteriaceae</taxon>
        <taxon>Plantibacter</taxon>
    </lineage>
</organism>
<keyword evidence="2" id="KW-1185">Reference proteome</keyword>
<sequence>MSDFWPDDLVQALSQRRGVIFLGAGASASCVSNSGSRQPNWTALLKKLARGLAGKDRIAFDEAMSRSRLLDAAQIVVDNVAPPTLHSRLIEIFLDNTIRPSSLYESVNLIDQSVVMTTNYDRMYERFWEIDLNEPLSGSKSPLMVSYYKESDVVDNLRSDRRMLLKLHGTIEKPRDIVLSRSQYSLAKYEHANFFRVVSALMLTRTMLFVGCGFNGDPDIDLLLEDSAFTAQSTAPHYALVAKGRHSSEIRSLKNAFNITLLEYDNDNGDHAEMLAQMASLAQLVEANRV</sequence>
<evidence type="ECO:0000313" key="2">
    <source>
        <dbReference type="Proteomes" id="UP000194464"/>
    </source>
</evidence>
<gene>
    <name evidence="1" type="ORF">SAMN06295909_0104</name>
</gene>
<dbReference type="RefSeq" id="WP_086472400.1">
    <property type="nucleotide sequence ID" value="NZ_FXWJ01000001.1"/>
</dbReference>
<protein>
    <submittedName>
        <fullName evidence="1">SIR2-like domain-containing protein</fullName>
    </submittedName>
</protein>
<name>A0ABY1R9K3_9MICO</name>
<accession>A0ABY1R9K3</accession>
<proteinExistence type="predicted"/>
<comment type="caution">
    <text evidence="1">The sequence shown here is derived from an EMBL/GenBank/DDBJ whole genome shotgun (WGS) entry which is preliminary data.</text>
</comment>
<reference evidence="1 2" key="1">
    <citation type="submission" date="2017-04" db="EMBL/GenBank/DDBJ databases">
        <authorList>
            <person name="Varghese N."/>
            <person name="Submissions S."/>
        </authorList>
    </citation>
    <scope>NUCLEOTIDE SEQUENCE [LARGE SCALE GENOMIC DNA]</scope>
    <source>
        <strain evidence="1 2">VKM Ac-1784</strain>
    </source>
</reference>
<dbReference type="EMBL" id="FXWJ01000001">
    <property type="protein sequence ID" value="SMQ58101.1"/>
    <property type="molecule type" value="Genomic_DNA"/>
</dbReference>